<keyword evidence="5" id="KW-1185">Reference proteome</keyword>
<dbReference type="PIRSF" id="PIRSF018266">
    <property type="entry name" value="FecR"/>
    <property type="match status" value="1"/>
</dbReference>
<evidence type="ECO:0000313" key="4">
    <source>
        <dbReference type="EMBL" id="NML41837.1"/>
    </source>
</evidence>
<proteinExistence type="predicted"/>
<dbReference type="Gene3D" id="2.60.120.1440">
    <property type="match status" value="1"/>
</dbReference>
<evidence type="ECO:0000259" key="3">
    <source>
        <dbReference type="Pfam" id="PF16344"/>
    </source>
</evidence>
<dbReference type="EMBL" id="JABBGC010000004">
    <property type="protein sequence ID" value="NML41837.1"/>
    <property type="molecule type" value="Genomic_DNA"/>
</dbReference>
<reference evidence="4 5" key="1">
    <citation type="submission" date="2020-04" db="EMBL/GenBank/DDBJ databases">
        <title>Chitinophaga sp. G-6-1-13 sp. nov., isolated from soil.</title>
        <authorList>
            <person name="Dahal R.H."/>
            <person name="Chaudhary D.K."/>
        </authorList>
    </citation>
    <scope>NUCLEOTIDE SEQUENCE [LARGE SCALE GENOMIC DNA]</scope>
    <source>
        <strain evidence="4 5">G-6-1-13</strain>
    </source>
</reference>
<evidence type="ECO:0000256" key="1">
    <source>
        <dbReference type="SAM" id="Phobius"/>
    </source>
</evidence>
<name>A0A848GUQ3_9BACT</name>
<dbReference type="AlphaFoldDB" id="A0A848GUQ3"/>
<dbReference type="Gene3D" id="3.55.50.30">
    <property type="match status" value="1"/>
</dbReference>
<dbReference type="InterPro" id="IPR032508">
    <property type="entry name" value="FecR_C"/>
</dbReference>
<dbReference type="GO" id="GO:0016989">
    <property type="term" value="F:sigma factor antagonist activity"/>
    <property type="evidence" value="ECO:0007669"/>
    <property type="project" value="TreeGrafter"/>
</dbReference>
<dbReference type="RefSeq" id="WP_169228854.1">
    <property type="nucleotide sequence ID" value="NZ_JABBGC010000004.1"/>
</dbReference>
<organism evidence="4 5">
    <name type="scientific">Chitinophaga fulva</name>
    <dbReference type="NCBI Taxonomy" id="2728842"/>
    <lineage>
        <taxon>Bacteria</taxon>
        <taxon>Pseudomonadati</taxon>
        <taxon>Bacteroidota</taxon>
        <taxon>Chitinophagia</taxon>
        <taxon>Chitinophagales</taxon>
        <taxon>Chitinophagaceae</taxon>
        <taxon>Chitinophaga</taxon>
    </lineage>
</organism>
<feature type="transmembrane region" description="Helical" evidence="1">
    <location>
        <begin position="84"/>
        <end position="103"/>
    </location>
</feature>
<protein>
    <submittedName>
        <fullName evidence="4">DUF4974 domain-containing protein</fullName>
    </submittedName>
</protein>
<gene>
    <name evidence="4" type="ORF">HHL17_31930</name>
</gene>
<comment type="caution">
    <text evidence="4">The sequence shown here is derived from an EMBL/GenBank/DDBJ whole genome shotgun (WGS) entry which is preliminary data.</text>
</comment>
<evidence type="ECO:0000313" key="5">
    <source>
        <dbReference type="Proteomes" id="UP000583266"/>
    </source>
</evidence>
<dbReference type="PANTHER" id="PTHR30273">
    <property type="entry name" value="PERIPLASMIC SIGNAL SENSOR AND SIGMA FACTOR ACTIVATOR FECR-RELATED"/>
    <property type="match status" value="1"/>
</dbReference>
<dbReference type="InterPro" id="IPR006860">
    <property type="entry name" value="FecR"/>
</dbReference>
<feature type="domain" description="Protein FecR C-terminal" evidence="3">
    <location>
        <begin position="315"/>
        <end position="382"/>
    </location>
</feature>
<sequence length="385" mass="42063">MPDTERLIYLLSQARQRLATQEEYTELLEIIQADETGMVNAQIEAFHGPTAPDSNDPAEWQQLVTDILAADKSQHTARIKLLRWRWVAAASLLLLAGGTWWWLQPAKTPAPVHAQATPDVAPGGNKAVLTLSDGSQITLDSATNGVLAQQGSSKVTKLANGQLVYDASGTSQGKILYNTMSTPLGGQYSLILPDGSKVWLNAGSSITYPTAFTGQERKVSVTGEAFFDVAKNAAMPFRVAANNTTVEVLGTHFNINAYTDEATINTTLVEGAIRVSAHNRQLVLKPGQQARVGHTDVQVADQVDLSAITAWKEGYFSFTNADLPTVMRELSRWYNLEVSYEGKIPDRVFNGEIGRSLTLSQVLKGLSKTRIKYRIEDGHRIVIQP</sequence>
<evidence type="ECO:0000259" key="2">
    <source>
        <dbReference type="Pfam" id="PF04773"/>
    </source>
</evidence>
<keyword evidence="1" id="KW-0812">Transmembrane</keyword>
<dbReference type="PANTHER" id="PTHR30273:SF2">
    <property type="entry name" value="PROTEIN FECR"/>
    <property type="match status" value="1"/>
</dbReference>
<keyword evidence="1" id="KW-1133">Transmembrane helix</keyword>
<dbReference type="Pfam" id="PF16344">
    <property type="entry name" value="FecR_C"/>
    <property type="match status" value="1"/>
</dbReference>
<keyword evidence="1" id="KW-0472">Membrane</keyword>
<dbReference type="Pfam" id="PF04773">
    <property type="entry name" value="FecR"/>
    <property type="match status" value="1"/>
</dbReference>
<dbReference type="Proteomes" id="UP000583266">
    <property type="component" value="Unassembled WGS sequence"/>
</dbReference>
<dbReference type="InterPro" id="IPR012373">
    <property type="entry name" value="Ferrdict_sens_TM"/>
</dbReference>
<accession>A0A848GUQ3</accession>
<dbReference type="FunFam" id="2.60.120.1440:FF:000001">
    <property type="entry name" value="Putative anti-sigma factor"/>
    <property type="match status" value="1"/>
</dbReference>
<feature type="domain" description="FecR protein" evidence="2">
    <location>
        <begin position="179"/>
        <end position="274"/>
    </location>
</feature>